<dbReference type="EMBL" id="LYOZ01000026">
    <property type="protein sequence ID" value="OCH97669.1"/>
    <property type="molecule type" value="Genomic_DNA"/>
</dbReference>
<protein>
    <recommendedName>
        <fullName evidence="1">NADP-dependent oxidoreductase domain-containing protein</fullName>
    </recommendedName>
</protein>
<keyword evidence="3" id="KW-1185">Reference proteome</keyword>
<proteinExistence type="predicted"/>
<dbReference type="PANTHER" id="PTHR42686:SF1">
    <property type="entry name" value="GH17980P-RELATED"/>
    <property type="match status" value="1"/>
</dbReference>
<dbReference type="InterPro" id="IPR023210">
    <property type="entry name" value="NADP_OxRdtase_dom"/>
</dbReference>
<organism evidence="2 3">
    <name type="scientific">Legionella jamestowniensis</name>
    <dbReference type="NCBI Taxonomy" id="455"/>
    <lineage>
        <taxon>Bacteria</taxon>
        <taxon>Pseudomonadati</taxon>
        <taxon>Pseudomonadota</taxon>
        <taxon>Gammaproteobacteria</taxon>
        <taxon>Legionellales</taxon>
        <taxon>Legionellaceae</taxon>
        <taxon>Legionella</taxon>
    </lineage>
</organism>
<accession>A0ABX2XSS3</accession>
<evidence type="ECO:0000313" key="3">
    <source>
        <dbReference type="Proteomes" id="UP000093336"/>
    </source>
</evidence>
<gene>
    <name evidence="2" type="ORF">A8135_02190</name>
</gene>
<dbReference type="SUPFAM" id="SSF51430">
    <property type="entry name" value="NAD(P)-linked oxidoreductase"/>
    <property type="match status" value="1"/>
</dbReference>
<dbReference type="Proteomes" id="UP000093336">
    <property type="component" value="Unassembled WGS sequence"/>
</dbReference>
<evidence type="ECO:0000259" key="1">
    <source>
        <dbReference type="Pfam" id="PF00248"/>
    </source>
</evidence>
<dbReference type="CDD" id="cd19152">
    <property type="entry name" value="AKR_AKR15A"/>
    <property type="match status" value="1"/>
</dbReference>
<reference evidence="2 3" key="1">
    <citation type="submission" date="2016-05" db="EMBL/GenBank/DDBJ databases">
        <authorList>
            <person name="Prochazka B."/>
            <person name="Indra A."/>
            <person name="Hasenberger P."/>
            <person name="Blaschitz M."/>
            <person name="Wagner L."/>
            <person name="Wewalka G."/>
            <person name="Sorschag S."/>
            <person name="Schmid D."/>
            <person name="Ruppitsch W."/>
        </authorList>
    </citation>
    <scope>NUCLEOTIDE SEQUENCE [LARGE SCALE GENOMIC DNA]</scope>
    <source>
        <strain evidence="2 3">974010_12</strain>
    </source>
</reference>
<dbReference type="Pfam" id="PF00248">
    <property type="entry name" value="Aldo_ket_red"/>
    <property type="match status" value="1"/>
</dbReference>
<evidence type="ECO:0000313" key="2">
    <source>
        <dbReference type="EMBL" id="OCH97669.1"/>
    </source>
</evidence>
<dbReference type="Gene3D" id="3.20.20.100">
    <property type="entry name" value="NADP-dependent oxidoreductase domain"/>
    <property type="match status" value="1"/>
</dbReference>
<name>A0ABX2XSS3_9GAMM</name>
<dbReference type="PANTHER" id="PTHR42686">
    <property type="entry name" value="GH17980P-RELATED"/>
    <property type="match status" value="1"/>
</dbReference>
<comment type="caution">
    <text evidence="2">The sequence shown here is derived from an EMBL/GenBank/DDBJ whole genome shotgun (WGS) entry which is preliminary data.</text>
</comment>
<feature type="domain" description="NADP-dependent oxidoreductase" evidence="1">
    <location>
        <begin position="44"/>
        <end position="354"/>
    </location>
</feature>
<dbReference type="InterPro" id="IPR036812">
    <property type="entry name" value="NAD(P)_OxRdtase_dom_sf"/>
</dbReference>
<dbReference type="InterPro" id="IPR020471">
    <property type="entry name" value="AKR"/>
</dbReference>
<sequence>MANLSDALVRGLHYSSPVFFIYQNLKSGKLLKNNLEKLTMPNHKLVLGFAHWGSMRVPVLNMINTVKLAVENGIEEIDCAPHYGDGAQENILGVALLCLPEDLRNRVKISTKAGRVIDPNKKSDCSNGFTNSSGFSQSFDYSKKGIEDSFQQSQLRMRVSSVHALYLHDIDAATHKENHTRHYEIFVKEGYLAFEELKTQKKITIAGIGSNDADICVKLIKDGRFSIDRIMIAGCYNLLNFSALDELFPLCKERNIQLYIAAPYGGGLLSGQTENNFFRYEKANNALLEKLDKIKSICISYNVSLPHAAMQFVHMHPQVNKVVVGARTEEELRASLTYANEPINPKFWEALKKAQLIPEKTPVMPLKLKTPASSIFKEADEKLETSQNFMEIKY</sequence>